<evidence type="ECO:0000313" key="4">
    <source>
        <dbReference type="Proteomes" id="UP001381693"/>
    </source>
</evidence>
<feature type="compositionally biased region" description="Basic and acidic residues" evidence="2">
    <location>
        <begin position="76"/>
        <end position="85"/>
    </location>
</feature>
<evidence type="ECO:0000256" key="2">
    <source>
        <dbReference type="SAM" id="MobiDB-lite"/>
    </source>
</evidence>
<feature type="compositionally biased region" description="Basic and acidic residues" evidence="2">
    <location>
        <begin position="39"/>
        <end position="54"/>
    </location>
</feature>
<name>A0AAN8X2Y1_HALRR</name>
<gene>
    <name evidence="3" type="ORF">SK128_003500</name>
</gene>
<reference evidence="3 4" key="1">
    <citation type="submission" date="2023-11" db="EMBL/GenBank/DDBJ databases">
        <title>Halocaridina rubra genome assembly.</title>
        <authorList>
            <person name="Smith C."/>
        </authorList>
    </citation>
    <scope>NUCLEOTIDE SEQUENCE [LARGE SCALE GENOMIC DNA]</scope>
    <source>
        <strain evidence="3">EP-1</strain>
        <tissue evidence="3">Whole</tissue>
    </source>
</reference>
<dbReference type="Proteomes" id="UP001381693">
    <property type="component" value="Unassembled WGS sequence"/>
</dbReference>
<feature type="region of interest" description="Disordered" evidence="2">
    <location>
        <begin position="439"/>
        <end position="466"/>
    </location>
</feature>
<feature type="compositionally biased region" description="Polar residues" evidence="2">
    <location>
        <begin position="155"/>
        <end position="168"/>
    </location>
</feature>
<proteinExistence type="predicted"/>
<comment type="caution">
    <text evidence="3">The sequence shown here is derived from an EMBL/GenBank/DDBJ whole genome shotgun (WGS) entry which is preliminary data.</text>
</comment>
<evidence type="ECO:0000313" key="3">
    <source>
        <dbReference type="EMBL" id="KAK7073198.1"/>
    </source>
</evidence>
<feature type="compositionally biased region" description="Low complexity" evidence="2">
    <location>
        <begin position="295"/>
        <end position="318"/>
    </location>
</feature>
<feature type="region of interest" description="Disordered" evidence="2">
    <location>
        <begin position="32"/>
        <end position="414"/>
    </location>
</feature>
<keyword evidence="4" id="KW-1185">Reference proteome</keyword>
<dbReference type="AlphaFoldDB" id="A0AAN8X2Y1"/>
<keyword evidence="1" id="KW-1015">Disulfide bond</keyword>
<dbReference type="InterPro" id="IPR035976">
    <property type="entry name" value="Sushi/SCR/CCP_sf"/>
</dbReference>
<dbReference type="SUPFAM" id="SSF57535">
    <property type="entry name" value="Complement control module/SCR domain"/>
    <property type="match status" value="1"/>
</dbReference>
<dbReference type="EMBL" id="JAXCGZ010013240">
    <property type="protein sequence ID" value="KAK7073198.1"/>
    <property type="molecule type" value="Genomic_DNA"/>
</dbReference>
<sequence>MTVIGKEPDSAVPLEEQQQRDQHVITAYNIVESPSTVKDILKGRRQKGEMRKNSGESSSSSSSTITTTTTSVDPSTDSKPEEPLRNHRRQERRRGRKDRRRGRKKDRKGRRGERRKGRKERRGRKKKIEGQMTESAAEMDRSVNEVNTGGDGGSRSPTTPQITSSDVGSGSEARRRENKRKRGERRGRGNKNRRRNENENQGRRGRKGQRGSRKNIPDENSSLNEVVTSDDSPPTENQDNQIANEVLPSLHEDGGRKRKRKEGRRRKAKNRGLSSNEVEVQEPSDHAHPLPGAVSTTTETPKTSTTTTTTTDTGYLSTGYPQDSSYSAIEPQYTIEGRDHERTIVDIVPESPSSALFGEEEDNFLKNTFGESETPPETRENPSEASDTKKKKRKKNKKKNKKGSKEETKEESEVDFEVPVDWLEKYNELPEAYPYFSAEEKEGETEAEKGELPEGLPEGYPTNRFHEDRMENGKTRFIEMEDIDFKSLDTSCIISESDSIYLPPPRVRHAHVTAYYTVTNPAPPNNVYVEAVYECKFGYRMDDASSNRVFCRRDKWLGLLPSCVAYGTSSGIEAHLVLILGLIPK</sequence>
<organism evidence="3 4">
    <name type="scientific">Halocaridina rubra</name>
    <name type="common">Hawaiian red shrimp</name>
    <dbReference type="NCBI Taxonomy" id="373956"/>
    <lineage>
        <taxon>Eukaryota</taxon>
        <taxon>Metazoa</taxon>
        <taxon>Ecdysozoa</taxon>
        <taxon>Arthropoda</taxon>
        <taxon>Crustacea</taxon>
        <taxon>Multicrustacea</taxon>
        <taxon>Malacostraca</taxon>
        <taxon>Eumalacostraca</taxon>
        <taxon>Eucarida</taxon>
        <taxon>Decapoda</taxon>
        <taxon>Pleocyemata</taxon>
        <taxon>Caridea</taxon>
        <taxon>Atyoidea</taxon>
        <taxon>Atyidae</taxon>
        <taxon>Halocaridina</taxon>
    </lineage>
</organism>
<feature type="compositionally biased region" description="Basic and acidic residues" evidence="2">
    <location>
        <begin position="376"/>
        <end position="388"/>
    </location>
</feature>
<feature type="compositionally biased region" description="Polar residues" evidence="2">
    <location>
        <begin position="218"/>
        <end position="243"/>
    </location>
</feature>
<evidence type="ECO:0008006" key="5">
    <source>
        <dbReference type="Google" id="ProtNLM"/>
    </source>
</evidence>
<feature type="region of interest" description="Disordered" evidence="2">
    <location>
        <begin position="1"/>
        <end position="20"/>
    </location>
</feature>
<evidence type="ECO:0000256" key="1">
    <source>
        <dbReference type="ARBA" id="ARBA00023157"/>
    </source>
</evidence>
<protein>
    <recommendedName>
        <fullName evidence="5">Sushi domain-containing protein</fullName>
    </recommendedName>
</protein>
<feature type="compositionally biased region" description="Basic residues" evidence="2">
    <location>
        <begin position="256"/>
        <end position="270"/>
    </location>
</feature>
<feature type="compositionally biased region" description="Basic residues" evidence="2">
    <location>
        <begin position="389"/>
        <end position="402"/>
    </location>
</feature>
<accession>A0AAN8X2Y1</accession>
<feature type="compositionally biased region" description="Basic residues" evidence="2">
    <location>
        <begin position="86"/>
        <end position="127"/>
    </location>
</feature>
<feature type="compositionally biased region" description="Basic and acidic residues" evidence="2">
    <location>
        <begin position="439"/>
        <end position="452"/>
    </location>
</feature>
<feature type="compositionally biased region" description="Basic residues" evidence="2">
    <location>
        <begin position="203"/>
        <end position="213"/>
    </location>
</feature>
<feature type="compositionally biased region" description="Basic residues" evidence="2">
    <location>
        <begin position="176"/>
        <end position="194"/>
    </location>
</feature>
<feature type="compositionally biased region" description="Low complexity" evidence="2">
    <location>
        <begin position="57"/>
        <end position="75"/>
    </location>
</feature>